<dbReference type="Proteomes" id="UP001307849">
    <property type="component" value="Unassembled WGS sequence"/>
</dbReference>
<dbReference type="CDD" id="cd09917">
    <property type="entry name" value="F-box_SF"/>
    <property type="match status" value="1"/>
</dbReference>
<reference evidence="1 2" key="1">
    <citation type="submission" date="2019-10" db="EMBL/GenBank/DDBJ databases">
        <authorList>
            <person name="Palmer J.M."/>
        </authorList>
    </citation>
    <scope>NUCLEOTIDE SEQUENCE [LARGE SCALE GENOMIC DNA]</scope>
    <source>
        <strain evidence="1 2">TWF506</strain>
    </source>
</reference>
<dbReference type="AlphaFoldDB" id="A0AAN8RWK3"/>
<organism evidence="1 2">
    <name type="scientific">Arthrobotrys conoides</name>
    <dbReference type="NCBI Taxonomy" id="74498"/>
    <lineage>
        <taxon>Eukaryota</taxon>
        <taxon>Fungi</taxon>
        <taxon>Dikarya</taxon>
        <taxon>Ascomycota</taxon>
        <taxon>Pezizomycotina</taxon>
        <taxon>Orbiliomycetes</taxon>
        <taxon>Orbiliales</taxon>
        <taxon>Orbiliaceae</taxon>
        <taxon>Arthrobotrys</taxon>
    </lineage>
</organism>
<gene>
    <name evidence="1" type="ORF">TWF506_009714</name>
</gene>
<accession>A0AAN8RWK3</accession>
<dbReference type="EMBL" id="JAVHJM010000007">
    <property type="protein sequence ID" value="KAK6510611.1"/>
    <property type="molecule type" value="Genomic_DNA"/>
</dbReference>
<evidence type="ECO:0000313" key="2">
    <source>
        <dbReference type="Proteomes" id="UP001307849"/>
    </source>
</evidence>
<protein>
    <recommendedName>
        <fullName evidence="3">F-box domain-containing protein</fullName>
    </recommendedName>
</protein>
<proteinExistence type="predicted"/>
<name>A0AAN8RWK3_9PEZI</name>
<evidence type="ECO:0000313" key="1">
    <source>
        <dbReference type="EMBL" id="KAK6510611.1"/>
    </source>
</evidence>
<evidence type="ECO:0008006" key="3">
    <source>
        <dbReference type="Google" id="ProtNLM"/>
    </source>
</evidence>
<sequence>MATTIKNASLVSMPSEIIHEICSWFGFTGDVASFARVCKSLNPIVSPLLYRTILVEISPGEGIHIRYLNSLLRGRSASQRNNMKSIRTFGLIGKLHPGPGIPATSRLIVDHALFHFQLILEAIDNDIVTKFIWDTDITLNEETQRALVLKQKKINSLTIYQYPAPSTHGSHPNWIIFDIGPLTTIHVEGINSVPLLQAIISAIERDHEILAHIGLGFYPIIISTLKVLTRHSRHKAAHGAKDAEIIQFPALGSIQIGGISDWDDFVSTSKLKILKFEAWQGIKQLSMEHTGSANSLIDALETHMIRPTSLKLLLTDPASVPRLCSYLENSKGLVEVCLRLSGQPAPNTSFSINFTKSSKTLRRLFLSWRHENRQYPSNKAYMESLSTLEVLEELAVAYHGSKIPKFAEDKFPALKHLWLLDINGDFTPVPRTQPPIAINRARPAMAGEGPVVNFQEIYNRYLIQAVLPPKVRILSLGQVYHELDAVRPAIIMAVCNHQMPWPMPWVGLVTITLTRRTFERYYKGFGLFQMVESQYFRDLQIRPDVKQKDGDKGPSL</sequence>
<comment type="caution">
    <text evidence="1">The sequence shown here is derived from an EMBL/GenBank/DDBJ whole genome shotgun (WGS) entry which is preliminary data.</text>
</comment>
<keyword evidence="2" id="KW-1185">Reference proteome</keyword>